<feature type="chain" id="PRO_5031600908" evidence="2">
    <location>
        <begin position="32"/>
        <end position="512"/>
    </location>
</feature>
<dbReference type="SUPFAM" id="SSF56954">
    <property type="entry name" value="Outer membrane efflux proteins (OEP)"/>
    <property type="match status" value="1"/>
</dbReference>
<dbReference type="Pfam" id="PF02321">
    <property type="entry name" value="OEP"/>
    <property type="match status" value="2"/>
</dbReference>
<gene>
    <name evidence="4" type="ORF">FHS81_000748</name>
</gene>
<dbReference type="InterPro" id="IPR003423">
    <property type="entry name" value="OMP_efflux"/>
</dbReference>
<dbReference type="Gene3D" id="2.20.200.10">
    <property type="entry name" value="Outer membrane efflux proteins (OEP)"/>
    <property type="match status" value="1"/>
</dbReference>
<dbReference type="PROSITE" id="PS51257">
    <property type="entry name" value="PROKAR_LIPOPROTEIN"/>
    <property type="match status" value="1"/>
</dbReference>
<feature type="compositionally biased region" description="Gly residues" evidence="3">
    <location>
        <begin position="126"/>
        <end position="139"/>
    </location>
</feature>
<dbReference type="NCBIfam" id="TIGR01845">
    <property type="entry name" value="outer_NodT"/>
    <property type="match status" value="1"/>
</dbReference>
<evidence type="ECO:0000256" key="3">
    <source>
        <dbReference type="SAM" id="MobiDB-lite"/>
    </source>
</evidence>
<feature type="signal peptide" evidence="2">
    <location>
        <begin position="1"/>
        <end position="31"/>
    </location>
</feature>
<evidence type="ECO:0000313" key="5">
    <source>
        <dbReference type="Proteomes" id="UP000537592"/>
    </source>
</evidence>
<accession>A0A7W5Z2B5</accession>
<dbReference type="PANTHER" id="PTHR30203">
    <property type="entry name" value="OUTER MEMBRANE CATION EFFLUX PROTEIN"/>
    <property type="match status" value="1"/>
</dbReference>
<keyword evidence="2" id="KW-0812">Transmembrane</keyword>
<keyword evidence="2" id="KW-0472">Membrane</keyword>
<evidence type="ECO:0000313" key="4">
    <source>
        <dbReference type="EMBL" id="MBB3808694.1"/>
    </source>
</evidence>
<dbReference type="Gene3D" id="1.20.1600.10">
    <property type="entry name" value="Outer membrane efflux proteins (OEP)"/>
    <property type="match status" value="1"/>
</dbReference>
<dbReference type="RefSeq" id="WP_183750657.1">
    <property type="nucleotide sequence ID" value="NZ_JACICC010000001.1"/>
</dbReference>
<evidence type="ECO:0000256" key="1">
    <source>
        <dbReference type="ARBA" id="ARBA00007613"/>
    </source>
</evidence>
<comment type="subcellular location">
    <subcellularLocation>
        <location evidence="2">Cell membrane</location>
        <topology evidence="2">Lipid-anchor</topology>
    </subcellularLocation>
</comment>
<dbReference type="AlphaFoldDB" id="A0A7W5Z2B5"/>
<organism evidence="4 5">
    <name type="scientific">Pseudochelatococcus contaminans</name>
    <dbReference type="NCBI Taxonomy" id="1538103"/>
    <lineage>
        <taxon>Bacteria</taxon>
        <taxon>Pseudomonadati</taxon>
        <taxon>Pseudomonadota</taxon>
        <taxon>Alphaproteobacteria</taxon>
        <taxon>Hyphomicrobiales</taxon>
        <taxon>Chelatococcaceae</taxon>
        <taxon>Pseudochelatococcus</taxon>
    </lineage>
</organism>
<name>A0A7W5Z2B5_9HYPH</name>
<sequence length="512" mass="53485">MIRIAFGAETPLSSARTLAALMIAGSLSACAVGPDYAKPVIDVPSRWSNDKSAQSPKPAELAGWWKKLRDPTLDRLVDEAVAGNLDVASAKARVREARASYNQATGALFPSIDGSASATRSQSAGAAGGRGGAESYGGSSGRISNSLRAGLDASWEVDLFGSNQRNVEATRYSLDAAEDDLRAALVTLIGDIAVNYVDVRSYQARIALARRTAATQRETARLTRAKFEAGSASRVDVANADGQVASTEAGIPTQEAAMAQAIHRLGVLTGRAPNALAGLLTKTAPVPSPRLPLPAGVPADILLSRPDVLAAERRLAEATARIGEAEAALYPSISLTGNVATSGVRLGDLAKNSSISWSFGPSLSVPVFNAGQLRAAVAAAQARRDQQFLALHSSVLVALEEVENAIVALAQERIRYGKLSEAVRNYREAAGLARTLFESGSTSFIEVLDAERSLYSAEDALIQSRVNIAAQYIALNKALGGGWSGAVETAKPVVVDSNTGPRPAAFLRTPSQ</sequence>
<comment type="similarity">
    <text evidence="1 2">Belongs to the outer membrane factor (OMF) (TC 1.B.17) family.</text>
</comment>
<keyword evidence="5" id="KW-1185">Reference proteome</keyword>
<dbReference type="Proteomes" id="UP000537592">
    <property type="component" value="Unassembled WGS sequence"/>
</dbReference>
<keyword evidence="2" id="KW-1134">Transmembrane beta strand</keyword>
<feature type="region of interest" description="Disordered" evidence="3">
    <location>
        <begin position="119"/>
        <end position="139"/>
    </location>
</feature>
<dbReference type="GO" id="GO:0015562">
    <property type="term" value="F:efflux transmembrane transporter activity"/>
    <property type="evidence" value="ECO:0007669"/>
    <property type="project" value="InterPro"/>
</dbReference>
<dbReference type="GO" id="GO:0005886">
    <property type="term" value="C:plasma membrane"/>
    <property type="evidence" value="ECO:0007669"/>
    <property type="project" value="UniProtKB-SubCell"/>
</dbReference>
<keyword evidence="2" id="KW-0564">Palmitate</keyword>
<dbReference type="EMBL" id="JACICC010000001">
    <property type="protein sequence ID" value="MBB3808694.1"/>
    <property type="molecule type" value="Genomic_DNA"/>
</dbReference>
<proteinExistence type="inferred from homology"/>
<evidence type="ECO:0000256" key="2">
    <source>
        <dbReference type="RuleBase" id="RU362097"/>
    </source>
</evidence>
<reference evidence="4 5" key="1">
    <citation type="submission" date="2020-08" db="EMBL/GenBank/DDBJ databases">
        <title>Genomic Encyclopedia of Type Strains, Phase IV (KMG-IV): sequencing the most valuable type-strain genomes for metagenomic binning, comparative biology and taxonomic classification.</title>
        <authorList>
            <person name="Goeker M."/>
        </authorList>
    </citation>
    <scope>NUCLEOTIDE SEQUENCE [LARGE SCALE GENOMIC DNA]</scope>
    <source>
        <strain evidence="4 5">DSM 28760</strain>
    </source>
</reference>
<keyword evidence="2" id="KW-0732">Signal</keyword>
<dbReference type="InterPro" id="IPR010131">
    <property type="entry name" value="MdtP/NodT-like"/>
</dbReference>
<keyword evidence="2 4" id="KW-0449">Lipoprotein</keyword>
<comment type="caution">
    <text evidence="4">The sequence shown here is derived from an EMBL/GenBank/DDBJ whole genome shotgun (WGS) entry which is preliminary data.</text>
</comment>
<dbReference type="PANTHER" id="PTHR30203:SF32">
    <property type="entry name" value="CATION EFFLUX SYSTEM PROTEIN CUSC"/>
    <property type="match status" value="1"/>
</dbReference>
<protein>
    <submittedName>
        <fullName evidence="4">NodT family efflux transporter outer membrane factor (OMF) lipoprotein</fullName>
    </submittedName>
</protein>